<dbReference type="Proteomes" id="UP000321570">
    <property type="component" value="Unassembled WGS sequence"/>
</dbReference>
<proteinExistence type="predicted"/>
<evidence type="ECO:0000313" key="1">
    <source>
        <dbReference type="EMBL" id="VUZ52067.1"/>
    </source>
</evidence>
<dbReference type="AlphaFoldDB" id="A0A564YXQ6"/>
<evidence type="ECO:0000313" key="2">
    <source>
        <dbReference type="Proteomes" id="UP000321570"/>
    </source>
</evidence>
<accession>A0A564YXQ6</accession>
<dbReference type="EMBL" id="CABIJS010000455">
    <property type="protein sequence ID" value="VUZ52067.1"/>
    <property type="molecule type" value="Genomic_DNA"/>
</dbReference>
<name>A0A564YXQ6_HYMDI</name>
<keyword evidence="2" id="KW-1185">Reference proteome</keyword>
<protein>
    <submittedName>
        <fullName evidence="1">Uncharacterized protein</fullName>
    </submittedName>
</protein>
<reference evidence="1 2" key="1">
    <citation type="submission" date="2019-07" db="EMBL/GenBank/DDBJ databases">
        <authorList>
            <person name="Jastrzebski P J."/>
            <person name="Paukszto L."/>
            <person name="Jastrzebski P J."/>
        </authorList>
    </citation>
    <scope>NUCLEOTIDE SEQUENCE [LARGE SCALE GENOMIC DNA]</scope>
    <source>
        <strain evidence="1 2">WMS-il1</strain>
    </source>
</reference>
<sequence>MERKLRYMLNEIQVNKLSLYESPDIPEAPAPRDMIDMETTFEKVEFESKFYSGTGYLFDPFSFTTYINIPLDEP</sequence>
<organism evidence="1 2">
    <name type="scientific">Hymenolepis diminuta</name>
    <name type="common">Rat tapeworm</name>
    <dbReference type="NCBI Taxonomy" id="6216"/>
    <lineage>
        <taxon>Eukaryota</taxon>
        <taxon>Metazoa</taxon>
        <taxon>Spiralia</taxon>
        <taxon>Lophotrochozoa</taxon>
        <taxon>Platyhelminthes</taxon>
        <taxon>Cestoda</taxon>
        <taxon>Eucestoda</taxon>
        <taxon>Cyclophyllidea</taxon>
        <taxon>Hymenolepididae</taxon>
        <taxon>Hymenolepis</taxon>
    </lineage>
</organism>
<gene>
    <name evidence="1" type="ORF">WMSIL1_LOCUS10603</name>
</gene>